<accession>E4XL42</accession>
<comment type="subcellular location">
    <subcellularLocation>
        <location evidence="1 9">Golgi apparatus membrane</location>
        <topology evidence="1 9">Single-pass type II membrane protein</topology>
    </subcellularLocation>
</comment>
<evidence type="ECO:0000313" key="11">
    <source>
        <dbReference type="Proteomes" id="UP000001307"/>
    </source>
</evidence>
<keyword evidence="5" id="KW-1133">Transmembrane helix</keyword>
<name>E4XL42_OIKDI</name>
<evidence type="ECO:0000256" key="5">
    <source>
        <dbReference type="ARBA" id="ARBA00022989"/>
    </source>
</evidence>
<keyword evidence="9" id="KW-0735">Signal-anchor</keyword>
<keyword evidence="11" id="KW-1185">Reference proteome</keyword>
<keyword evidence="4" id="KW-0812">Transmembrane</keyword>
<sequence length="190" mass="22129">MAAKGVYLKENERNVFYPAALYGFVPRFDTAKHGRLLQGKEKRFLNTRDPFTRARSGWRDKIQLYPDNPAHESNNNQFNGYVEKALLENGPPASPKFKVSLEKWLRMLVNDTNDEAMNQHWKAQDHCCHFCSLDYENILQSHLSENEWPWVLEKQDLIGILELPSRYGGPRGPNFGQKSIAKAKRTRIYF</sequence>
<dbReference type="Pfam" id="PF03567">
    <property type="entry name" value="Sulfotransfer_2"/>
    <property type="match status" value="1"/>
</dbReference>
<dbReference type="EC" id="2.8.2.-" evidence="9"/>
<dbReference type="GO" id="GO:0000139">
    <property type="term" value="C:Golgi membrane"/>
    <property type="evidence" value="ECO:0007669"/>
    <property type="project" value="UniProtKB-SubCell"/>
</dbReference>
<keyword evidence="6 9" id="KW-0333">Golgi apparatus</keyword>
<dbReference type="InterPro" id="IPR005331">
    <property type="entry name" value="Sulfotransferase"/>
</dbReference>
<evidence type="ECO:0000256" key="7">
    <source>
        <dbReference type="ARBA" id="ARBA00023136"/>
    </source>
</evidence>
<keyword evidence="8 9" id="KW-0325">Glycoprotein</keyword>
<keyword evidence="9" id="KW-0119">Carbohydrate metabolism</keyword>
<dbReference type="PANTHER" id="PTHR12137">
    <property type="entry name" value="CARBOHYDRATE SULFOTRANSFERASE"/>
    <property type="match status" value="1"/>
</dbReference>
<keyword evidence="7" id="KW-0472">Membrane</keyword>
<dbReference type="GO" id="GO:0016051">
    <property type="term" value="P:carbohydrate biosynthetic process"/>
    <property type="evidence" value="ECO:0007669"/>
    <property type="project" value="InterPro"/>
</dbReference>
<comment type="similarity">
    <text evidence="2 9">Belongs to the sulfotransferase 2 family.</text>
</comment>
<gene>
    <name evidence="10" type="ORF">GSOID_T00014414001</name>
</gene>
<dbReference type="EMBL" id="FN653067">
    <property type="protein sequence ID" value="CBY10803.1"/>
    <property type="molecule type" value="Genomic_DNA"/>
</dbReference>
<protein>
    <recommendedName>
        <fullName evidence="9">Carbohydrate sulfotransferase</fullName>
        <ecNumber evidence="9">2.8.2.-</ecNumber>
    </recommendedName>
</protein>
<evidence type="ECO:0000256" key="2">
    <source>
        <dbReference type="ARBA" id="ARBA00006339"/>
    </source>
</evidence>
<dbReference type="Proteomes" id="UP000001307">
    <property type="component" value="Unassembled WGS sequence"/>
</dbReference>
<evidence type="ECO:0000256" key="1">
    <source>
        <dbReference type="ARBA" id="ARBA00004323"/>
    </source>
</evidence>
<dbReference type="InterPro" id="IPR018011">
    <property type="entry name" value="Carb_sulfotrans_8-10"/>
</dbReference>
<evidence type="ECO:0000256" key="9">
    <source>
        <dbReference type="RuleBase" id="RU364020"/>
    </source>
</evidence>
<dbReference type="InParanoid" id="E4XL42"/>
<evidence type="ECO:0000313" key="10">
    <source>
        <dbReference type="EMBL" id="CBY10803.1"/>
    </source>
</evidence>
<keyword evidence="3 9" id="KW-0808">Transferase</keyword>
<dbReference type="OrthoDB" id="2019940at2759"/>
<organism evidence="10">
    <name type="scientific">Oikopleura dioica</name>
    <name type="common">Tunicate</name>
    <dbReference type="NCBI Taxonomy" id="34765"/>
    <lineage>
        <taxon>Eukaryota</taxon>
        <taxon>Metazoa</taxon>
        <taxon>Chordata</taxon>
        <taxon>Tunicata</taxon>
        <taxon>Appendicularia</taxon>
        <taxon>Copelata</taxon>
        <taxon>Oikopleuridae</taxon>
        <taxon>Oikopleura</taxon>
    </lineage>
</organism>
<dbReference type="GO" id="GO:0008146">
    <property type="term" value="F:sulfotransferase activity"/>
    <property type="evidence" value="ECO:0007669"/>
    <property type="project" value="InterPro"/>
</dbReference>
<proteinExistence type="inferred from homology"/>
<evidence type="ECO:0000256" key="4">
    <source>
        <dbReference type="ARBA" id="ARBA00022692"/>
    </source>
</evidence>
<dbReference type="AlphaFoldDB" id="E4XL42"/>
<reference evidence="10" key="1">
    <citation type="journal article" date="2010" name="Science">
        <title>Plasticity of animal genome architecture unmasked by rapid evolution of a pelagic tunicate.</title>
        <authorList>
            <person name="Denoeud F."/>
            <person name="Henriet S."/>
            <person name="Mungpakdee S."/>
            <person name="Aury J.M."/>
            <person name="Da Silva C."/>
            <person name="Brinkmann H."/>
            <person name="Mikhaleva J."/>
            <person name="Olsen L.C."/>
            <person name="Jubin C."/>
            <person name="Canestro C."/>
            <person name="Bouquet J.M."/>
            <person name="Danks G."/>
            <person name="Poulain J."/>
            <person name="Campsteijn C."/>
            <person name="Adamski M."/>
            <person name="Cross I."/>
            <person name="Yadetie F."/>
            <person name="Muffato M."/>
            <person name="Louis A."/>
            <person name="Butcher S."/>
            <person name="Tsagkogeorga G."/>
            <person name="Konrad A."/>
            <person name="Singh S."/>
            <person name="Jensen M.F."/>
            <person name="Cong E.H."/>
            <person name="Eikeseth-Otteraa H."/>
            <person name="Noel B."/>
            <person name="Anthouard V."/>
            <person name="Porcel B.M."/>
            <person name="Kachouri-Lafond R."/>
            <person name="Nishino A."/>
            <person name="Ugolini M."/>
            <person name="Chourrout P."/>
            <person name="Nishida H."/>
            <person name="Aasland R."/>
            <person name="Huzurbazar S."/>
            <person name="Westhof E."/>
            <person name="Delsuc F."/>
            <person name="Lehrach H."/>
            <person name="Reinhardt R."/>
            <person name="Weissenbach J."/>
            <person name="Roy S.W."/>
            <person name="Artiguenave F."/>
            <person name="Postlethwait J.H."/>
            <person name="Manak J.R."/>
            <person name="Thompson E.M."/>
            <person name="Jaillon O."/>
            <person name="Du Pasquier L."/>
            <person name="Boudinot P."/>
            <person name="Liberles D.A."/>
            <person name="Volff J.N."/>
            <person name="Philippe H."/>
            <person name="Lenhard B."/>
            <person name="Roest Crollius H."/>
            <person name="Wincker P."/>
            <person name="Chourrout D."/>
        </authorList>
    </citation>
    <scope>NUCLEOTIDE SEQUENCE [LARGE SCALE GENOMIC DNA]</scope>
</reference>
<evidence type="ECO:0000256" key="6">
    <source>
        <dbReference type="ARBA" id="ARBA00023034"/>
    </source>
</evidence>
<evidence type="ECO:0000256" key="8">
    <source>
        <dbReference type="ARBA" id="ARBA00023180"/>
    </source>
</evidence>
<evidence type="ECO:0000256" key="3">
    <source>
        <dbReference type="ARBA" id="ARBA00022679"/>
    </source>
</evidence>
<dbReference type="PANTHER" id="PTHR12137:SF54">
    <property type="entry name" value="CARBOHYDRATE SULFOTRANSFERASE"/>
    <property type="match status" value="1"/>
</dbReference>